<dbReference type="NCBIfam" id="TIGR01144">
    <property type="entry name" value="ATP_synt_b"/>
    <property type="match status" value="1"/>
</dbReference>
<evidence type="ECO:0000256" key="13">
    <source>
        <dbReference type="HAMAP-Rule" id="MF_01398"/>
    </source>
</evidence>
<dbReference type="CDD" id="cd06503">
    <property type="entry name" value="ATP-synt_Fo_b"/>
    <property type="match status" value="1"/>
</dbReference>
<keyword evidence="10 13" id="KW-0066">ATP synthesis</keyword>
<evidence type="ECO:0000256" key="8">
    <source>
        <dbReference type="ARBA" id="ARBA00023065"/>
    </source>
</evidence>
<keyword evidence="8 13" id="KW-0406">Ion transport</keyword>
<dbReference type="Pfam" id="PF00430">
    <property type="entry name" value="ATP-synt_B"/>
    <property type="match status" value="1"/>
</dbReference>
<comment type="subcellular location">
    <subcellularLocation>
        <location evidence="13">Cell membrane</location>
        <topology evidence="13">Single-pass membrane protein</topology>
    </subcellularLocation>
    <subcellularLocation>
        <location evidence="12">Endomembrane system</location>
        <topology evidence="12">Single-pass membrane protein</topology>
    </subcellularLocation>
</comment>
<reference evidence="16" key="1">
    <citation type="journal article" date="2019" name="Int. J. Syst. Evol. Microbiol.">
        <title>The Global Catalogue of Microorganisms (GCM) 10K type strain sequencing project: providing services to taxonomists for standard genome sequencing and annotation.</title>
        <authorList>
            <consortium name="The Broad Institute Genomics Platform"/>
            <consortium name="The Broad Institute Genome Sequencing Center for Infectious Disease"/>
            <person name="Wu L."/>
            <person name="Ma J."/>
        </authorList>
    </citation>
    <scope>NUCLEOTIDE SEQUENCE [LARGE SCALE GENOMIC DNA]</scope>
    <source>
        <strain evidence="16">CCM 8897</strain>
    </source>
</reference>
<keyword evidence="6 13" id="KW-0375">Hydrogen ion transport</keyword>
<keyword evidence="16" id="KW-1185">Reference proteome</keyword>
<keyword evidence="9 13" id="KW-0472">Membrane</keyword>
<evidence type="ECO:0000256" key="6">
    <source>
        <dbReference type="ARBA" id="ARBA00022781"/>
    </source>
</evidence>
<name>A0ABW1URU0_9LACO</name>
<dbReference type="HAMAP" id="MF_01398">
    <property type="entry name" value="ATP_synth_b_bprime"/>
    <property type="match status" value="1"/>
</dbReference>
<evidence type="ECO:0000256" key="9">
    <source>
        <dbReference type="ARBA" id="ARBA00023136"/>
    </source>
</evidence>
<dbReference type="PANTHER" id="PTHR33445">
    <property type="entry name" value="ATP SYNTHASE SUBUNIT B', CHLOROPLASTIC"/>
    <property type="match status" value="1"/>
</dbReference>
<dbReference type="InterPro" id="IPR002146">
    <property type="entry name" value="ATP_synth_b/b'su_bac/chlpt"/>
</dbReference>
<accession>A0ABW1URU0</accession>
<comment type="function">
    <text evidence="11 13">F(1)F(0) ATP synthase produces ATP from ADP in the presence of a proton or sodium gradient. F-type ATPases consist of two structural domains, F(1) containing the extramembraneous catalytic core and F(0) containing the membrane proton channel, linked together by a central stalk and a peripheral stalk. During catalysis, ATP synthesis in the catalytic domain of F(1) is coupled via a rotary mechanism of the central stalk subunits to proton translocation.</text>
</comment>
<comment type="caution">
    <text evidence="15">The sequence shown here is derived from an EMBL/GenBank/DDBJ whole genome shotgun (WGS) entry which is preliminary data.</text>
</comment>
<feature type="transmembrane region" description="Helical" evidence="13">
    <location>
        <begin position="22"/>
        <end position="40"/>
    </location>
</feature>
<keyword evidence="5 13" id="KW-0812">Transmembrane</keyword>
<dbReference type="InterPro" id="IPR028987">
    <property type="entry name" value="ATP_synth_B-like_membr_sf"/>
</dbReference>
<comment type="function">
    <text evidence="13">Component of the F(0) channel, it forms part of the peripheral stalk, linking F(1) to F(0).</text>
</comment>
<evidence type="ECO:0000256" key="14">
    <source>
        <dbReference type="RuleBase" id="RU003848"/>
    </source>
</evidence>
<evidence type="ECO:0000256" key="4">
    <source>
        <dbReference type="ARBA" id="ARBA00022547"/>
    </source>
</evidence>
<evidence type="ECO:0000256" key="12">
    <source>
        <dbReference type="ARBA" id="ARBA00037847"/>
    </source>
</evidence>
<evidence type="ECO:0000256" key="1">
    <source>
        <dbReference type="ARBA" id="ARBA00005513"/>
    </source>
</evidence>
<keyword evidence="3 13" id="KW-1003">Cell membrane</keyword>
<dbReference type="EMBL" id="JBHSSM010000018">
    <property type="protein sequence ID" value="MFC6315509.1"/>
    <property type="molecule type" value="Genomic_DNA"/>
</dbReference>
<dbReference type="InterPro" id="IPR005864">
    <property type="entry name" value="ATP_synth_F0_bsu_bac"/>
</dbReference>
<evidence type="ECO:0000256" key="7">
    <source>
        <dbReference type="ARBA" id="ARBA00022989"/>
    </source>
</evidence>
<dbReference type="PANTHER" id="PTHR33445:SF1">
    <property type="entry name" value="ATP SYNTHASE SUBUNIT B"/>
    <property type="match status" value="1"/>
</dbReference>
<organism evidence="15 16">
    <name type="scientific">Lapidilactobacillus achengensis</name>
    <dbReference type="NCBI Taxonomy" id="2486000"/>
    <lineage>
        <taxon>Bacteria</taxon>
        <taxon>Bacillati</taxon>
        <taxon>Bacillota</taxon>
        <taxon>Bacilli</taxon>
        <taxon>Lactobacillales</taxon>
        <taxon>Lactobacillaceae</taxon>
        <taxon>Lapidilactobacillus</taxon>
    </lineage>
</organism>
<evidence type="ECO:0000256" key="11">
    <source>
        <dbReference type="ARBA" id="ARBA00025198"/>
    </source>
</evidence>
<comment type="similarity">
    <text evidence="1 13 14">Belongs to the ATPase B chain family.</text>
</comment>
<dbReference type="Gene3D" id="6.10.250.1580">
    <property type="match status" value="1"/>
</dbReference>
<evidence type="ECO:0000313" key="15">
    <source>
        <dbReference type="EMBL" id="MFC6315509.1"/>
    </source>
</evidence>
<dbReference type="SUPFAM" id="SSF81573">
    <property type="entry name" value="F1F0 ATP synthase subunit B, membrane domain"/>
    <property type="match status" value="1"/>
</dbReference>
<gene>
    <name evidence="13 15" type="primary">atpF</name>
    <name evidence="15" type="ORF">ACFQHW_08035</name>
</gene>
<comment type="subunit">
    <text evidence="13">F-type ATPases have 2 components, F(1) - the catalytic core - and F(0) - the membrane proton channel. F(1) has five subunits: alpha(3), beta(3), gamma(1), delta(1), epsilon(1). F(0) has three main subunits: a(1), b(2) and c(10-14). The alpha and beta chains form an alternating ring which encloses part of the gamma chain. F(1) is attached to F(0) by a central stalk formed by the gamma and epsilon chains, while a peripheral stalk is formed by the delta and b chains.</text>
</comment>
<keyword evidence="2 13" id="KW-0813">Transport</keyword>
<proteinExistence type="inferred from homology"/>
<evidence type="ECO:0000313" key="16">
    <source>
        <dbReference type="Proteomes" id="UP001596310"/>
    </source>
</evidence>
<evidence type="ECO:0000256" key="3">
    <source>
        <dbReference type="ARBA" id="ARBA00022475"/>
    </source>
</evidence>
<dbReference type="InterPro" id="IPR050059">
    <property type="entry name" value="ATP_synthase_B_chain"/>
</dbReference>
<keyword evidence="4 13" id="KW-0138">CF(0)</keyword>
<dbReference type="RefSeq" id="WP_125598582.1">
    <property type="nucleotide sequence ID" value="NZ_JBHSSM010000018.1"/>
</dbReference>
<sequence>MANGLVIAAKATIVNGSTGDSLILIIAFILLLILLKHFAWKPVVKMMDDRQKKISDDLDGAADSRAKAEAMAAKRQAELKNSKAEAIQIVNTAKTNGEKRRDQIVSDAQTEASQVKDKAHADADQVRTEALNSARAEVGQIAIDIAESLIKKDLDTQDQQNLIDAYIKGLTNADETK</sequence>
<evidence type="ECO:0000256" key="10">
    <source>
        <dbReference type="ARBA" id="ARBA00023310"/>
    </source>
</evidence>
<protein>
    <recommendedName>
        <fullName evidence="13">ATP synthase subunit b</fullName>
    </recommendedName>
    <alternativeName>
        <fullName evidence="13">ATP synthase F(0) sector subunit b</fullName>
    </alternativeName>
    <alternativeName>
        <fullName evidence="13">ATPase subunit I</fullName>
    </alternativeName>
    <alternativeName>
        <fullName evidence="13">F-type ATPase subunit b</fullName>
        <shortName evidence="13">F-ATPase subunit b</shortName>
    </alternativeName>
</protein>
<evidence type="ECO:0000256" key="2">
    <source>
        <dbReference type="ARBA" id="ARBA00022448"/>
    </source>
</evidence>
<evidence type="ECO:0000256" key="5">
    <source>
        <dbReference type="ARBA" id="ARBA00022692"/>
    </source>
</evidence>
<dbReference type="Proteomes" id="UP001596310">
    <property type="component" value="Unassembled WGS sequence"/>
</dbReference>
<keyword evidence="7 13" id="KW-1133">Transmembrane helix</keyword>